<dbReference type="GO" id="GO:0006298">
    <property type="term" value="P:mismatch repair"/>
    <property type="evidence" value="ECO:0007669"/>
    <property type="project" value="InterPro"/>
</dbReference>
<dbReference type="GO" id="GO:0005634">
    <property type="term" value="C:nucleus"/>
    <property type="evidence" value="ECO:0007669"/>
    <property type="project" value="TreeGrafter"/>
</dbReference>
<dbReference type="PANTHER" id="PTHR11361">
    <property type="entry name" value="DNA MISMATCH REPAIR PROTEIN MUTS FAMILY MEMBER"/>
    <property type="match status" value="1"/>
</dbReference>
<proteinExistence type="inferred from homology"/>
<dbReference type="PANTHER" id="PTHR11361:SF20">
    <property type="entry name" value="MUTS PROTEIN HOMOLOG 5"/>
    <property type="match status" value="1"/>
</dbReference>
<protein>
    <submittedName>
        <fullName evidence="8">DNA_MISMATCH_REPAIR_2 domain-containing protein</fullName>
    </submittedName>
</protein>
<evidence type="ECO:0000256" key="2">
    <source>
        <dbReference type="ARBA" id="ARBA00022741"/>
    </source>
</evidence>
<dbReference type="AlphaFoldDB" id="A0A1I7VHQ1"/>
<evidence type="ECO:0000313" key="7">
    <source>
        <dbReference type="Proteomes" id="UP000095285"/>
    </source>
</evidence>
<evidence type="ECO:0000256" key="5">
    <source>
        <dbReference type="SAM" id="MobiDB-lite"/>
    </source>
</evidence>
<evidence type="ECO:0000313" key="8">
    <source>
        <dbReference type="WBParaSite" id="EN70_2696"/>
    </source>
</evidence>
<organism evidence="7 8">
    <name type="scientific">Loa loa</name>
    <name type="common">Eye worm</name>
    <name type="synonym">Filaria loa</name>
    <dbReference type="NCBI Taxonomy" id="7209"/>
    <lineage>
        <taxon>Eukaryota</taxon>
        <taxon>Metazoa</taxon>
        <taxon>Ecdysozoa</taxon>
        <taxon>Nematoda</taxon>
        <taxon>Chromadorea</taxon>
        <taxon>Rhabditida</taxon>
        <taxon>Spirurina</taxon>
        <taxon>Spiruromorpha</taxon>
        <taxon>Filarioidea</taxon>
        <taxon>Onchocercidae</taxon>
        <taxon>Loa</taxon>
    </lineage>
</organism>
<dbReference type="InterPro" id="IPR000432">
    <property type="entry name" value="DNA_mismatch_repair_MutS_C"/>
</dbReference>
<sequence length="597" mass="66648">MDYVRTREIKLTLLDDEMKMVGNDIVRITAVIFEVVNFSESFMENRFVVNANVDENLDQYVPSSVCYIPMFGYLLVVPKNTAFPSSLQNEIEILYETDDAIHVKNERMRQLDREIGDIKMEIIDIETNAMLKLKQLICRHDKAIRQAIYICATLDCIISLALTAREYDWYCPRYVDESVIDVDGGRHAIMELLSKNKFIPNPIRSGGAQTKVKILMGPNASGKSIYLKQIGIIIFLAHIGSFVPAKSAIIGPVDRIITRMHTLDCVLDGMSTFATDLSQIAVALRRGTGNSLILIDEFGKGTVMEAGLSLLTSSLNYWIRKGKTDCPHVFAVSHFHSLIDHIVKDVNLLSFLTMDVILNDGNFDFQYKLVDGFIDFSYASHIASKVGIDDEIIERANQVYECLKYNKPIDPADDDDGELLFKIAPLLENLKNTDFTTDLKGGDVFVNLNFLQVMADLLLPVEQRHAVLMEEKNESIGSNVQSGESINVEKEIDSTRSNDKTINLGHSESPASTSGVLRKLDDSGVTLTDLLNEPGRNNDTTPNVLKSFLNATGRSSIMKKTQFGNSTRSSRNVSFLSPVADHQNSKTADHQNSKTPV</sequence>
<keyword evidence="3" id="KW-0067">ATP-binding</keyword>
<feature type="region of interest" description="Disordered" evidence="5">
    <location>
        <begin position="577"/>
        <end position="597"/>
    </location>
</feature>
<dbReference type="STRING" id="7209.A0A1I7VHQ1"/>
<evidence type="ECO:0000256" key="1">
    <source>
        <dbReference type="ARBA" id="ARBA00006271"/>
    </source>
</evidence>
<dbReference type="GO" id="GO:0051026">
    <property type="term" value="P:chiasma assembly"/>
    <property type="evidence" value="ECO:0007669"/>
    <property type="project" value="TreeGrafter"/>
</dbReference>
<dbReference type="InterPro" id="IPR036187">
    <property type="entry name" value="DNA_mismatch_repair_MutS_sf"/>
</dbReference>
<dbReference type="SMART" id="SM00534">
    <property type="entry name" value="MUTSac"/>
    <property type="match status" value="1"/>
</dbReference>
<keyword evidence="2" id="KW-0547">Nucleotide-binding</keyword>
<feature type="region of interest" description="Disordered" evidence="5">
    <location>
        <begin position="474"/>
        <end position="518"/>
    </location>
</feature>
<feature type="compositionally biased region" description="Polar residues" evidence="5">
    <location>
        <begin position="475"/>
        <end position="485"/>
    </location>
</feature>
<dbReference type="Gene3D" id="3.40.50.300">
    <property type="entry name" value="P-loop containing nucleotide triphosphate hydrolases"/>
    <property type="match status" value="1"/>
</dbReference>
<feature type="compositionally biased region" description="Polar residues" evidence="5">
    <location>
        <begin position="500"/>
        <end position="515"/>
    </location>
</feature>
<dbReference type="GO" id="GO:0030983">
    <property type="term" value="F:mismatched DNA binding"/>
    <property type="evidence" value="ECO:0007669"/>
    <property type="project" value="InterPro"/>
</dbReference>
<feature type="domain" description="DNA mismatch repair proteins mutS family" evidence="6">
    <location>
        <begin position="291"/>
        <end position="307"/>
    </location>
</feature>
<evidence type="ECO:0000256" key="4">
    <source>
        <dbReference type="ARBA" id="ARBA00023125"/>
    </source>
</evidence>
<comment type="similarity">
    <text evidence="1">Belongs to the DNA mismatch repair MutS family.</text>
</comment>
<dbReference type="Pfam" id="PF00488">
    <property type="entry name" value="MutS_V"/>
    <property type="match status" value="1"/>
</dbReference>
<dbReference type="InterPro" id="IPR027417">
    <property type="entry name" value="P-loop_NTPase"/>
</dbReference>
<dbReference type="Proteomes" id="UP000095285">
    <property type="component" value="Unassembled WGS sequence"/>
</dbReference>
<accession>A0A1I7VHQ1</accession>
<feature type="compositionally biased region" description="Basic and acidic residues" evidence="5">
    <location>
        <begin position="487"/>
        <end position="499"/>
    </location>
</feature>
<dbReference type="InterPro" id="IPR045076">
    <property type="entry name" value="MutS"/>
</dbReference>
<evidence type="ECO:0000259" key="6">
    <source>
        <dbReference type="PROSITE" id="PS00486"/>
    </source>
</evidence>
<dbReference type="GO" id="GO:0005524">
    <property type="term" value="F:ATP binding"/>
    <property type="evidence" value="ECO:0007669"/>
    <property type="project" value="UniProtKB-KW"/>
</dbReference>
<keyword evidence="7" id="KW-1185">Reference proteome</keyword>
<keyword evidence="4" id="KW-0238">DNA-binding</keyword>
<dbReference type="PROSITE" id="PS00486">
    <property type="entry name" value="DNA_MISMATCH_REPAIR_2"/>
    <property type="match status" value="1"/>
</dbReference>
<reference evidence="7" key="1">
    <citation type="submission" date="2012-04" db="EMBL/GenBank/DDBJ databases">
        <title>The Genome Sequence of Loa loa.</title>
        <authorList>
            <consortium name="The Broad Institute Genome Sequencing Platform"/>
            <consortium name="Broad Institute Genome Sequencing Center for Infectious Disease"/>
            <person name="Nutman T.B."/>
            <person name="Fink D.L."/>
            <person name="Russ C."/>
            <person name="Young S."/>
            <person name="Zeng Q."/>
            <person name="Gargeya S."/>
            <person name="Alvarado L."/>
            <person name="Berlin A."/>
            <person name="Chapman S.B."/>
            <person name="Chen Z."/>
            <person name="Freedman E."/>
            <person name="Gellesch M."/>
            <person name="Goldberg J."/>
            <person name="Griggs A."/>
            <person name="Gujja S."/>
            <person name="Heilman E.R."/>
            <person name="Heiman D."/>
            <person name="Howarth C."/>
            <person name="Mehta T."/>
            <person name="Neiman D."/>
            <person name="Pearson M."/>
            <person name="Roberts A."/>
            <person name="Saif S."/>
            <person name="Shea T."/>
            <person name="Shenoy N."/>
            <person name="Sisk P."/>
            <person name="Stolte C."/>
            <person name="Sykes S."/>
            <person name="White J."/>
            <person name="Yandava C."/>
            <person name="Haas B."/>
            <person name="Henn M.R."/>
            <person name="Nusbaum C."/>
            <person name="Birren B."/>
        </authorList>
    </citation>
    <scope>NUCLEOTIDE SEQUENCE [LARGE SCALE GENOMIC DNA]</scope>
</reference>
<reference evidence="8" key="2">
    <citation type="submission" date="2016-11" db="UniProtKB">
        <authorList>
            <consortium name="WormBaseParasite"/>
        </authorList>
    </citation>
    <scope>IDENTIFICATION</scope>
</reference>
<dbReference type="GO" id="GO:0140664">
    <property type="term" value="F:ATP-dependent DNA damage sensor activity"/>
    <property type="evidence" value="ECO:0007669"/>
    <property type="project" value="InterPro"/>
</dbReference>
<dbReference type="SUPFAM" id="SSF48334">
    <property type="entry name" value="DNA repair protein MutS, domain III"/>
    <property type="match status" value="1"/>
</dbReference>
<dbReference type="WBParaSite" id="EN70_2696">
    <property type="protein sequence ID" value="EN70_2696"/>
    <property type="gene ID" value="EN70_2696"/>
</dbReference>
<dbReference type="SUPFAM" id="SSF52540">
    <property type="entry name" value="P-loop containing nucleoside triphosphate hydrolases"/>
    <property type="match status" value="1"/>
</dbReference>
<dbReference type="eggNOG" id="KOG0221">
    <property type="taxonomic scope" value="Eukaryota"/>
</dbReference>
<feature type="compositionally biased region" description="Basic and acidic residues" evidence="5">
    <location>
        <begin position="583"/>
        <end position="597"/>
    </location>
</feature>
<name>A0A1I7VHQ1_LOALO</name>
<evidence type="ECO:0000256" key="3">
    <source>
        <dbReference type="ARBA" id="ARBA00022840"/>
    </source>
</evidence>